<evidence type="ECO:0000313" key="4">
    <source>
        <dbReference type="Proteomes" id="UP000789390"/>
    </source>
</evidence>
<dbReference type="Proteomes" id="UP000789390">
    <property type="component" value="Unassembled WGS sequence"/>
</dbReference>
<dbReference type="OrthoDB" id="8042915at2759"/>
<accession>A0A8J2RIZ0</accession>
<comment type="caution">
    <text evidence="3">The sequence shown here is derived from an EMBL/GenBank/DDBJ whole genome shotgun (WGS) entry which is preliminary data.</text>
</comment>
<gene>
    <name evidence="3" type="ORF">DGAL_LOCUS2811</name>
</gene>
<sequence>MPHRQTQLPNLFTRSLANNTAEEWPPLSSSFQQRQPVSLAPVILKVTDGRANFRLMDMAELKAIVQDITKQAGAPKHSDTPRGGDLFNFSSNLTQQQAFLQLTSAANRSLSASLPKSSIGKKDIIHNVPLSESEEDLLDSLLLQGTTKVERFHRSTDGSKVATGTVCITFDSPHPPRVTIVALSFTVSTYYPSPDTNCRKCGDSHDETIPCSQKCFNCSSPDHLSDSNTCPPFLDLSALIKFSIDNDISIKDARSQIGKTYSAVTSRHPTSARTSRMEIPQEELTRLKTDIRNLQEELTTLKRDTITPIEEKVNKISADTDSTNKRLDKFEEFLAARFDQLVNLITSRLPPITAEHPVVPEDDVMEATPSSIKRPAQPVSQILTRRSYASQTPSKTPITADLAKKKKTNNA</sequence>
<organism evidence="3 4">
    <name type="scientific">Daphnia galeata</name>
    <dbReference type="NCBI Taxonomy" id="27404"/>
    <lineage>
        <taxon>Eukaryota</taxon>
        <taxon>Metazoa</taxon>
        <taxon>Ecdysozoa</taxon>
        <taxon>Arthropoda</taxon>
        <taxon>Crustacea</taxon>
        <taxon>Branchiopoda</taxon>
        <taxon>Diplostraca</taxon>
        <taxon>Cladocera</taxon>
        <taxon>Anomopoda</taxon>
        <taxon>Daphniidae</taxon>
        <taxon>Daphnia</taxon>
    </lineage>
</organism>
<name>A0A8J2RIZ0_9CRUS</name>
<feature type="coiled-coil region" evidence="1">
    <location>
        <begin position="277"/>
        <end position="304"/>
    </location>
</feature>
<feature type="compositionally biased region" description="Polar residues" evidence="2">
    <location>
        <begin position="378"/>
        <end position="397"/>
    </location>
</feature>
<evidence type="ECO:0000313" key="3">
    <source>
        <dbReference type="EMBL" id="CAH0100553.1"/>
    </source>
</evidence>
<keyword evidence="1" id="KW-0175">Coiled coil</keyword>
<evidence type="ECO:0000256" key="2">
    <source>
        <dbReference type="SAM" id="MobiDB-lite"/>
    </source>
</evidence>
<dbReference type="EMBL" id="CAKKLH010000039">
    <property type="protein sequence ID" value="CAH0100553.1"/>
    <property type="molecule type" value="Genomic_DNA"/>
</dbReference>
<protein>
    <submittedName>
        <fullName evidence="3">Uncharacterized protein</fullName>
    </submittedName>
</protein>
<proteinExistence type="predicted"/>
<reference evidence="3" key="1">
    <citation type="submission" date="2021-11" db="EMBL/GenBank/DDBJ databases">
        <authorList>
            <person name="Schell T."/>
        </authorList>
    </citation>
    <scope>NUCLEOTIDE SEQUENCE</scope>
    <source>
        <strain evidence="3">M5</strain>
    </source>
</reference>
<evidence type="ECO:0000256" key="1">
    <source>
        <dbReference type="SAM" id="Coils"/>
    </source>
</evidence>
<keyword evidence="4" id="KW-1185">Reference proteome</keyword>
<feature type="region of interest" description="Disordered" evidence="2">
    <location>
        <begin position="366"/>
        <end position="411"/>
    </location>
</feature>
<dbReference type="AlphaFoldDB" id="A0A8J2RIZ0"/>